<accession>A0A0G0X7N6</accession>
<feature type="transmembrane region" description="Helical" evidence="1">
    <location>
        <begin position="20"/>
        <end position="41"/>
    </location>
</feature>
<feature type="transmembrane region" description="Helical" evidence="1">
    <location>
        <begin position="175"/>
        <end position="196"/>
    </location>
</feature>
<sequence>MEFTEIVKFFSTYSKHILKAALVAGLAGIILFFAVPVKHIATGSFYIHRNVEGTTGRYFTYEGYYGQQTAQAYTNTVIALLESTDIKKKALENIGLPVNERSLRRVSKQIDVTKEAPQLITLKVKGNSETNAAALFTSISNNMVDTATALNSGGDPALLISPVGDPVVNTAYRSLPVNFLLGVSLGFISATLWYAFKRYLKGQL</sequence>
<dbReference type="Proteomes" id="UP000034507">
    <property type="component" value="Unassembled WGS sequence"/>
</dbReference>
<evidence type="ECO:0000313" key="3">
    <source>
        <dbReference type="Proteomes" id="UP000034507"/>
    </source>
</evidence>
<reference evidence="2 3" key="1">
    <citation type="journal article" date="2015" name="Nature">
        <title>rRNA introns, odd ribosomes, and small enigmatic genomes across a large radiation of phyla.</title>
        <authorList>
            <person name="Brown C.T."/>
            <person name="Hug L.A."/>
            <person name="Thomas B.C."/>
            <person name="Sharon I."/>
            <person name="Castelle C.J."/>
            <person name="Singh A."/>
            <person name="Wilkins M.J."/>
            <person name="Williams K.H."/>
            <person name="Banfield J.F."/>
        </authorList>
    </citation>
    <scope>NUCLEOTIDE SEQUENCE [LARGE SCALE GENOMIC DNA]</scope>
</reference>
<organism evidence="2 3">
    <name type="scientific">candidate division WWE3 bacterium GW2011_GWC1_41_7</name>
    <dbReference type="NCBI Taxonomy" id="1619119"/>
    <lineage>
        <taxon>Bacteria</taxon>
        <taxon>Katanobacteria</taxon>
    </lineage>
</organism>
<keyword evidence="1" id="KW-0472">Membrane</keyword>
<dbReference type="AlphaFoldDB" id="A0A0G0X7N6"/>
<keyword evidence="1" id="KW-1133">Transmembrane helix</keyword>
<dbReference type="EMBL" id="LCBX01000011">
    <property type="protein sequence ID" value="KKS20955.1"/>
    <property type="molecule type" value="Genomic_DNA"/>
</dbReference>
<protein>
    <recommendedName>
        <fullName evidence="4">Polysaccharide chain length determinant N-terminal domain-containing protein</fullName>
    </recommendedName>
</protein>
<proteinExistence type="predicted"/>
<evidence type="ECO:0000313" key="2">
    <source>
        <dbReference type="EMBL" id="KKS20955.1"/>
    </source>
</evidence>
<name>A0A0G0X7N6_UNCKA</name>
<comment type="caution">
    <text evidence="2">The sequence shown here is derived from an EMBL/GenBank/DDBJ whole genome shotgun (WGS) entry which is preliminary data.</text>
</comment>
<keyword evidence="1" id="KW-0812">Transmembrane</keyword>
<evidence type="ECO:0008006" key="4">
    <source>
        <dbReference type="Google" id="ProtNLM"/>
    </source>
</evidence>
<evidence type="ECO:0000256" key="1">
    <source>
        <dbReference type="SAM" id="Phobius"/>
    </source>
</evidence>
<gene>
    <name evidence="2" type="ORF">UU77_C0011G0006</name>
</gene>